<evidence type="ECO:0000256" key="3">
    <source>
        <dbReference type="ARBA" id="ARBA00023136"/>
    </source>
</evidence>
<evidence type="ECO:0000256" key="1">
    <source>
        <dbReference type="ARBA" id="ARBA00022618"/>
    </source>
</evidence>
<comment type="similarity">
    <text evidence="8">Belongs to the Pal lipoprotein family.</text>
</comment>
<dbReference type="InterPro" id="IPR039001">
    <property type="entry name" value="Pal"/>
</dbReference>
<dbReference type="GO" id="GO:0009279">
    <property type="term" value="C:cell outer membrane"/>
    <property type="evidence" value="ECO:0007669"/>
    <property type="project" value="UniProtKB-SubCell"/>
</dbReference>
<keyword evidence="5 8" id="KW-0998">Cell outer membrane</keyword>
<reference evidence="11 12" key="1">
    <citation type="submission" date="2019-08" db="EMBL/GenBank/DDBJ databases">
        <title>Parahaliea maris sp. nov., isolated from the surface seawater.</title>
        <authorList>
            <person name="Liu Y."/>
        </authorList>
    </citation>
    <scope>NUCLEOTIDE SEQUENCE [LARGE SCALE GENOMIC DNA]</scope>
    <source>
        <strain evidence="11 12">S2-26</strain>
    </source>
</reference>
<evidence type="ECO:0000256" key="7">
    <source>
        <dbReference type="ARBA" id="ARBA00023306"/>
    </source>
</evidence>
<dbReference type="PROSITE" id="PS51123">
    <property type="entry name" value="OMPA_2"/>
    <property type="match status" value="1"/>
</dbReference>
<evidence type="ECO:0000256" key="5">
    <source>
        <dbReference type="ARBA" id="ARBA00023237"/>
    </source>
</evidence>
<evidence type="ECO:0000256" key="2">
    <source>
        <dbReference type="ARBA" id="ARBA00022729"/>
    </source>
</evidence>
<feature type="domain" description="OmpA-like" evidence="10">
    <location>
        <begin position="63"/>
        <end position="174"/>
    </location>
</feature>
<dbReference type="HAMAP" id="MF_02204">
    <property type="entry name" value="Pal"/>
    <property type="match status" value="1"/>
</dbReference>
<dbReference type="PROSITE" id="PS01068">
    <property type="entry name" value="OMPA_1"/>
    <property type="match status" value="1"/>
</dbReference>
<dbReference type="Pfam" id="PF00691">
    <property type="entry name" value="OmpA"/>
    <property type="match status" value="1"/>
</dbReference>
<name>A0A5C9A665_9GAMM</name>
<organism evidence="11 12">
    <name type="scientific">Parahaliea aestuarii</name>
    <dbReference type="NCBI Taxonomy" id="1852021"/>
    <lineage>
        <taxon>Bacteria</taxon>
        <taxon>Pseudomonadati</taxon>
        <taxon>Pseudomonadota</taxon>
        <taxon>Gammaproteobacteria</taxon>
        <taxon>Cellvibrionales</taxon>
        <taxon>Halieaceae</taxon>
        <taxon>Parahaliea</taxon>
    </lineage>
</organism>
<dbReference type="RefSeq" id="WP_148062503.1">
    <property type="nucleotide sequence ID" value="NZ_VRYZ01000001.1"/>
</dbReference>
<dbReference type="PROSITE" id="PS51257">
    <property type="entry name" value="PROKAR_LIPOPROTEIN"/>
    <property type="match status" value="1"/>
</dbReference>
<accession>A0A5C9A665</accession>
<keyword evidence="3 8" id="KW-0472">Membrane</keyword>
<evidence type="ECO:0000313" key="12">
    <source>
        <dbReference type="Proteomes" id="UP000321933"/>
    </source>
</evidence>
<dbReference type="PRINTS" id="PR01021">
    <property type="entry name" value="OMPADOMAIN"/>
</dbReference>
<dbReference type="EMBL" id="VRYZ01000001">
    <property type="protein sequence ID" value="TXS94661.1"/>
    <property type="molecule type" value="Genomic_DNA"/>
</dbReference>
<evidence type="ECO:0000256" key="6">
    <source>
        <dbReference type="ARBA" id="ARBA00023288"/>
    </source>
</evidence>
<dbReference type="CDD" id="cd07185">
    <property type="entry name" value="OmpA_C-like"/>
    <property type="match status" value="1"/>
</dbReference>
<keyword evidence="12" id="KW-1185">Reference proteome</keyword>
<comment type="function">
    <text evidence="8">Part of the Tol-Pal system, which plays a role in outer membrane invagination during cell division and is important for maintaining outer membrane integrity.</text>
</comment>
<dbReference type="PANTHER" id="PTHR30329:SF21">
    <property type="entry name" value="LIPOPROTEIN YIAD-RELATED"/>
    <property type="match status" value="1"/>
</dbReference>
<feature type="signal peptide" evidence="9">
    <location>
        <begin position="1"/>
        <end position="22"/>
    </location>
</feature>
<comment type="subcellular location">
    <subcellularLocation>
        <location evidence="8">Cell outer membrane</location>
        <topology evidence="8">Lipid-anchor</topology>
    </subcellularLocation>
</comment>
<keyword evidence="1 8" id="KW-0132">Cell division</keyword>
<dbReference type="InterPro" id="IPR036737">
    <property type="entry name" value="OmpA-like_sf"/>
</dbReference>
<dbReference type="Proteomes" id="UP000321933">
    <property type="component" value="Unassembled WGS sequence"/>
</dbReference>
<dbReference type="GO" id="GO:0051301">
    <property type="term" value="P:cell division"/>
    <property type="evidence" value="ECO:0007669"/>
    <property type="project" value="UniProtKB-UniRule"/>
</dbReference>
<feature type="chain" id="PRO_5023108654" description="Peptidoglycan-associated lipoprotein" evidence="9">
    <location>
        <begin position="23"/>
        <end position="174"/>
    </location>
</feature>
<keyword evidence="7 8" id="KW-0131">Cell cycle</keyword>
<proteinExistence type="inferred from homology"/>
<dbReference type="InterPro" id="IPR006690">
    <property type="entry name" value="OMPA-like_CS"/>
</dbReference>
<evidence type="ECO:0000256" key="8">
    <source>
        <dbReference type="HAMAP-Rule" id="MF_02204"/>
    </source>
</evidence>
<dbReference type="AlphaFoldDB" id="A0A5C9A665"/>
<dbReference type="InterPro" id="IPR006665">
    <property type="entry name" value="OmpA-like"/>
</dbReference>
<protein>
    <recommendedName>
        <fullName evidence="8">Peptidoglycan-associated lipoprotein</fullName>
        <shortName evidence="8">PAL</shortName>
    </recommendedName>
</protein>
<dbReference type="Gene3D" id="3.30.1330.60">
    <property type="entry name" value="OmpA-like domain"/>
    <property type="match status" value="1"/>
</dbReference>
<sequence>MKHINVAGKALTLLFTAAFLVACSSSDTKEDDDAAARAAAAAAAAEEAQRAAAASAEAEQRRLQDAVASVGNVFYFEFDSSNLTPDAQRSVDAHVALLKTNDKTVRLEGHTDERGTRDYNMALGERRANAVRDYMVANGVASYRIETVSYGEEQPVAYGSGESNWSQNRRVELK</sequence>
<dbReference type="InterPro" id="IPR014169">
    <property type="entry name" value="Pal_lipo_C"/>
</dbReference>
<dbReference type="PANTHER" id="PTHR30329">
    <property type="entry name" value="STATOR ELEMENT OF FLAGELLAR MOTOR COMPLEX"/>
    <property type="match status" value="1"/>
</dbReference>
<dbReference type="InterPro" id="IPR050330">
    <property type="entry name" value="Bact_OuterMem_StrucFunc"/>
</dbReference>
<comment type="caution">
    <text evidence="11">The sequence shown here is derived from an EMBL/GenBank/DDBJ whole genome shotgun (WGS) entry which is preliminary data.</text>
</comment>
<keyword evidence="2 8" id="KW-0732">Signal</keyword>
<gene>
    <name evidence="8 11" type="primary">pal</name>
    <name evidence="11" type="ORF">FVW59_01745</name>
</gene>
<comment type="subunit">
    <text evidence="8">The Tol-Pal system is composed of five core proteins: the inner membrane proteins TolA, TolQ and TolR, the periplasmic protein TolB and the outer membrane protein Pal. They form a network linking the inner and outer membranes and the peptidoglycan layer.</text>
</comment>
<dbReference type="OrthoDB" id="9809164at2"/>
<keyword evidence="4 8" id="KW-0564">Palmitate</keyword>
<dbReference type="InterPro" id="IPR006664">
    <property type="entry name" value="OMP_bac"/>
</dbReference>
<evidence type="ECO:0000256" key="4">
    <source>
        <dbReference type="ARBA" id="ARBA00023139"/>
    </source>
</evidence>
<evidence type="ECO:0000313" key="11">
    <source>
        <dbReference type="EMBL" id="TXS94661.1"/>
    </source>
</evidence>
<dbReference type="NCBIfam" id="TIGR02802">
    <property type="entry name" value="Pal_lipo"/>
    <property type="match status" value="1"/>
</dbReference>
<dbReference type="SUPFAM" id="SSF103088">
    <property type="entry name" value="OmpA-like"/>
    <property type="match status" value="1"/>
</dbReference>
<evidence type="ECO:0000256" key="9">
    <source>
        <dbReference type="SAM" id="SignalP"/>
    </source>
</evidence>
<evidence type="ECO:0000259" key="10">
    <source>
        <dbReference type="PROSITE" id="PS51123"/>
    </source>
</evidence>
<keyword evidence="6 8" id="KW-0449">Lipoprotein</keyword>